<dbReference type="InterPro" id="IPR036063">
    <property type="entry name" value="Smr_dom_sf"/>
</dbReference>
<organism evidence="3">
    <name type="scientific">Hexamita inflata</name>
    <dbReference type="NCBI Taxonomy" id="28002"/>
    <lineage>
        <taxon>Eukaryota</taxon>
        <taxon>Metamonada</taxon>
        <taxon>Diplomonadida</taxon>
        <taxon>Hexamitidae</taxon>
        <taxon>Hexamitinae</taxon>
        <taxon>Hexamita</taxon>
    </lineage>
</organism>
<evidence type="ECO:0000313" key="4">
    <source>
        <dbReference type="EMBL" id="CAL6088297.1"/>
    </source>
</evidence>
<evidence type="ECO:0000313" key="5">
    <source>
        <dbReference type="EMBL" id="CAL6088309.1"/>
    </source>
</evidence>
<dbReference type="Pfam" id="PF01713">
    <property type="entry name" value="Smr"/>
    <property type="match status" value="1"/>
</dbReference>
<evidence type="ECO:0000313" key="6">
    <source>
        <dbReference type="Proteomes" id="UP001642409"/>
    </source>
</evidence>
<feature type="domain" description="Smr" evidence="1">
    <location>
        <begin position="49"/>
        <end position="136"/>
    </location>
</feature>
<reference evidence="4 6" key="2">
    <citation type="submission" date="2024-07" db="EMBL/GenBank/DDBJ databases">
        <authorList>
            <person name="Akdeniz Z."/>
        </authorList>
    </citation>
    <scope>NUCLEOTIDE SEQUENCE [LARGE SCALE GENOMIC DNA]</scope>
</reference>
<dbReference type="EMBL" id="CAXDID020000407">
    <property type="protein sequence ID" value="CAL6088309.1"/>
    <property type="molecule type" value="Genomic_DNA"/>
</dbReference>
<name>A0AA86PHN5_9EUKA</name>
<comment type="caution">
    <text evidence="3">The sequence shown here is derived from an EMBL/GenBank/DDBJ whole genome shotgun (WGS) entry which is preliminary data.</text>
</comment>
<dbReference type="EMBL" id="CATOUU010000662">
    <property type="protein sequence ID" value="CAI9939175.1"/>
    <property type="molecule type" value="Genomic_DNA"/>
</dbReference>
<dbReference type="Proteomes" id="UP001642409">
    <property type="component" value="Unassembled WGS sequence"/>
</dbReference>
<proteinExistence type="predicted"/>
<dbReference type="SUPFAM" id="SSF160443">
    <property type="entry name" value="SMR domain-like"/>
    <property type="match status" value="1"/>
</dbReference>
<dbReference type="PROSITE" id="PS50828">
    <property type="entry name" value="SMR"/>
    <property type="match status" value="1"/>
</dbReference>
<reference evidence="3" key="1">
    <citation type="submission" date="2023-06" db="EMBL/GenBank/DDBJ databases">
        <authorList>
            <person name="Kurt Z."/>
        </authorList>
    </citation>
    <scope>NUCLEOTIDE SEQUENCE</scope>
</reference>
<accession>A0AA86PHN5</accession>
<dbReference type="EMBL" id="CATOUU010000662">
    <property type="protein sequence ID" value="CAI9939181.1"/>
    <property type="molecule type" value="Genomic_DNA"/>
</dbReference>
<evidence type="ECO:0000313" key="2">
    <source>
        <dbReference type="EMBL" id="CAI9939175.1"/>
    </source>
</evidence>
<dbReference type="Gene3D" id="3.30.1370.110">
    <property type="match status" value="1"/>
</dbReference>
<keyword evidence="6" id="KW-1185">Reference proteome</keyword>
<evidence type="ECO:0000259" key="1">
    <source>
        <dbReference type="PROSITE" id="PS50828"/>
    </source>
</evidence>
<dbReference type="InterPro" id="IPR002625">
    <property type="entry name" value="Smr_dom"/>
</dbReference>
<dbReference type="AlphaFoldDB" id="A0AA86PHN5"/>
<sequence>MQEWQEENNSEHGNQQRYFYLGNVQVFIADDYEHQEESEEDIQEDVHQIDLHQMPYVEAMELVRKQVNVLVELKQDYIALGKRNKVQLIIITGRGRHSNRSLPVLQTNVKTLLQTHKMSYVIDSQTKGGQITVTIQDDTHDLSIIQNINFHFYYKQYISETQSKLYSLVYNVVICQWQLFGIAKLRFVNCYALRDENEMKPQYS</sequence>
<gene>
    <name evidence="2" type="ORF">HINF_LOCUS26820</name>
    <name evidence="3" type="ORF">HINF_LOCUS26826</name>
    <name evidence="4" type="ORF">HINF_LOCUS64058</name>
    <name evidence="5" type="ORF">HINF_LOCUS64064</name>
</gene>
<protein>
    <submittedName>
        <fullName evidence="3">Smr domain-containing protein</fullName>
    </submittedName>
    <submittedName>
        <fullName evidence="4">Smr_domain-containing protein</fullName>
    </submittedName>
</protein>
<dbReference type="EMBL" id="CAXDID020000407">
    <property type="protein sequence ID" value="CAL6088297.1"/>
    <property type="molecule type" value="Genomic_DNA"/>
</dbReference>
<evidence type="ECO:0000313" key="3">
    <source>
        <dbReference type="EMBL" id="CAI9939181.1"/>
    </source>
</evidence>